<name>A0ACB9RVH6_9MYRT</name>
<gene>
    <name evidence="1" type="ORF">MLD38_008386</name>
</gene>
<keyword evidence="2" id="KW-1185">Reference proteome</keyword>
<proteinExistence type="predicted"/>
<dbReference type="Proteomes" id="UP001057402">
    <property type="component" value="Chromosome 3"/>
</dbReference>
<evidence type="ECO:0000313" key="1">
    <source>
        <dbReference type="EMBL" id="KAI4382418.1"/>
    </source>
</evidence>
<reference evidence="2" key="1">
    <citation type="journal article" date="2023" name="Front. Plant Sci.">
        <title>Chromosomal-level genome assembly of Melastoma candidum provides insights into trichome evolution.</title>
        <authorList>
            <person name="Zhong Y."/>
            <person name="Wu W."/>
            <person name="Sun C."/>
            <person name="Zou P."/>
            <person name="Liu Y."/>
            <person name="Dai S."/>
            <person name="Zhou R."/>
        </authorList>
    </citation>
    <scope>NUCLEOTIDE SEQUENCE [LARGE SCALE GENOMIC DNA]</scope>
</reference>
<comment type="caution">
    <text evidence="1">The sequence shown here is derived from an EMBL/GenBank/DDBJ whole genome shotgun (WGS) entry which is preliminary data.</text>
</comment>
<protein>
    <submittedName>
        <fullName evidence="1">Uncharacterized protein</fullName>
    </submittedName>
</protein>
<accession>A0ACB9RVH6</accession>
<evidence type="ECO:0000313" key="2">
    <source>
        <dbReference type="Proteomes" id="UP001057402"/>
    </source>
</evidence>
<organism evidence="1 2">
    <name type="scientific">Melastoma candidum</name>
    <dbReference type="NCBI Taxonomy" id="119954"/>
    <lineage>
        <taxon>Eukaryota</taxon>
        <taxon>Viridiplantae</taxon>
        <taxon>Streptophyta</taxon>
        <taxon>Embryophyta</taxon>
        <taxon>Tracheophyta</taxon>
        <taxon>Spermatophyta</taxon>
        <taxon>Magnoliopsida</taxon>
        <taxon>eudicotyledons</taxon>
        <taxon>Gunneridae</taxon>
        <taxon>Pentapetalae</taxon>
        <taxon>rosids</taxon>
        <taxon>malvids</taxon>
        <taxon>Myrtales</taxon>
        <taxon>Melastomataceae</taxon>
        <taxon>Melastomatoideae</taxon>
        <taxon>Melastomateae</taxon>
        <taxon>Melastoma</taxon>
    </lineage>
</organism>
<dbReference type="EMBL" id="CM042882">
    <property type="protein sequence ID" value="KAI4382418.1"/>
    <property type="molecule type" value="Genomic_DNA"/>
</dbReference>
<sequence length="100" mass="10705">MVKKPAGRKNQVNLPDLDISQPGSVPPVNISENPFVPTHISDETLESQLPGSDQAPSASYSKRNPYDLPCNSKDEKPNLTVDSISPEILADSSQGHAQPA</sequence>